<keyword evidence="1" id="KW-0175">Coiled coil</keyword>
<dbReference type="PROSITE" id="PS51257">
    <property type="entry name" value="PROKAR_LIPOPROTEIN"/>
    <property type="match status" value="1"/>
</dbReference>
<sequence>MKIFKTMTTAAITLTALFALSACDGEAENAGEEVDDAMSKVEEKAKDAGNAIEDLCEDAKEGVNAKDTDC</sequence>
<reference evidence="3 4" key="1">
    <citation type="submission" date="2023-10" db="EMBL/GenBank/DDBJ databases">
        <title>Glaciecola aquimarina strain GGW-M5 nov., isolated from a coastal seawater.</title>
        <authorList>
            <person name="Bayburt H."/>
            <person name="Kim J.M."/>
            <person name="Choi B.J."/>
            <person name="Jeon C.O."/>
        </authorList>
    </citation>
    <scope>NUCLEOTIDE SEQUENCE [LARGE SCALE GENOMIC DNA]</scope>
    <source>
        <strain evidence="3 4">KCTC 32108</strain>
    </source>
</reference>
<protein>
    <recommendedName>
        <fullName evidence="5">Lipoprotein</fullName>
    </recommendedName>
</protein>
<evidence type="ECO:0000256" key="2">
    <source>
        <dbReference type="SAM" id="SignalP"/>
    </source>
</evidence>
<evidence type="ECO:0008006" key="5">
    <source>
        <dbReference type="Google" id="ProtNLM"/>
    </source>
</evidence>
<evidence type="ECO:0000256" key="1">
    <source>
        <dbReference type="SAM" id="Coils"/>
    </source>
</evidence>
<evidence type="ECO:0000313" key="4">
    <source>
        <dbReference type="Proteomes" id="UP001247805"/>
    </source>
</evidence>
<comment type="caution">
    <text evidence="3">The sequence shown here is derived from an EMBL/GenBank/DDBJ whole genome shotgun (WGS) entry which is preliminary data.</text>
</comment>
<proteinExistence type="predicted"/>
<accession>A0ABU3SSL5</accession>
<feature type="chain" id="PRO_5046707808" description="Lipoprotein" evidence="2">
    <location>
        <begin position="22"/>
        <end position="70"/>
    </location>
</feature>
<keyword evidence="2" id="KW-0732">Signal</keyword>
<dbReference type="EMBL" id="JAWDIO010000002">
    <property type="protein sequence ID" value="MDU0352974.1"/>
    <property type="molecule type" value="Genomic_DNA"/>
</dbReference>
<evidence type="ECO:0000313" key="3">
    <source>
        <dbReference type="EMBL" id="MDU0352974.1"/>
    </source>
</evidence>
<organism evidence="3 4">
    <name type="scientific">Paraglaciecola aquimarina</name>
    <dbReference type="NCBI Taxonomy" id="1235557"/>
    <lineage>
        <taxon>Bacteria</taxon>
        <taxon>Pseudomonadati</taxon>
        <taxon>Pseudomonadota</taxon>
        <taxon>Gammaproteobacteria</taxon>
        <taxon>Alteromonadales</taxon>
        <taxon>Alteromonadaceae</taxon>
        <taxon>Paraglaciecola</taxon>
    </lineage>
</organism>
<keyword evidence="4" id="KW-1185">Reference proteome</keyword>
<name>A0ABU3SSL5_9ALTE</name>
<dbReference type="Proteomes" id="UP001247805">
    <property type="component" value="Unassembled WGS sequence"/>
</dbReference>
<feature type="signal peptide" evidence="2">
    <location>
        <begin position="1"/>
        <end position="21"/>
    </location>
</feature>
<gene>
    <name evidence="3" type="ORF">RS130_02660</name>
</gene>
<feature type="coiled-coil region" evidence="1">
    <location>
        <begin position="27"/>
        <end position="58"/>
    </location>
</feature>
<dbReference type="RefSeq" id="WP_316024673.1">
    <property type="nucleotide sequence ID" value="NZ_JAWDIO010000002.1"/>
</dbReference>